<comment type="caution">
    <text evidence="2">The sequence shown here is derived from an EMBL/GenBank/DDBJ whole genome shotgun (WGS) entry which is preliminary data.</text>
</comment>
<sequence length="203" mass="21441">MSTLTAPAPHPTDLAAGPSSTPRPRLHLVPTDAAPATSATASHPLRWGLVDWRIDIENLCGTGDPGVGLVRAVWASLSPLIQTGDTVTIATGKLCAPVVRMALRHTGARFLVRGGRDGADLALLADADFEQIAARNHWVAIAGGDVAYLSLARKASVYGLRTWLVNGESRPARALVESVDIHSQLRVRRPGRYLAPAPARATA</sequence>
<organism evidence="2 3">
    <name type="scientific">Cellulomonas composti</name>
    <dbReference type="NCBI Taxonomy" id="266130"/>
    <lineage>
        <taxon>Bacteria</taxon>
        <taxon>Bacillati</taxon>
        <taxon>Actinomycetota</taxon>
        <taxon>Actinomycetes</taxon>
        <taxon>Micrococcales</taxon>
        <taxon>Cellulomonadaceae</taxon>
        <taxon>Cellulomonas</taxon>
    </lineage>
</organism>
<evidence type="ECO:0000256" key="1">
    <source>
        <dbReference type="SAM" id="MobiDB-lite"/>
    </source>
</evidence>
<name>A0A511JDW1_9CELL</name>
<protein>
    <recommendedName>
        <fullName evidence="4">NYN domain-containing protein</fullName>
    </recommendedName>
</protein>
<keyword evidence="3" id="KW-1185">Reference proteome</keyword>
<proteinExistence type="predicted"/>
<gene>
    <name evidence="2" type="ORF">CCO02nite_26270</name>
</gene>
<dbReference type="AlphaFoldDB" id="A0A511JDW1"/>
<reference evidence="2 3" key="1">
    <citation type="submission" date="2019-07" db="EMBL/GenBank/DDBJ databases">
        <title>Whole genome shotgun sequence of Cellulomonas composti NBRC 100758.</title>
        <authorList>
            <person name="Hosoyama A."/>
            <person name="Uohara A."/>
            <person name="Ohji S."/>
            <person name="Ichikawa N."/>
        </authorList>
    </citation>
    <scope>NUCLEOTIDE SEQUENCE [LARGE SCALE GENOMIC DNA]</scope>
    <source>
        <strain evidence="2 3">NBRC 100758</strain>
    </source>
</reference>
<evidence type="ECO:0000313" key="2">
    <source>
        <dbReference type="EMBL" id="GEL95969.1"/>
    </source>
</evidence>
<evidence type="ECO:0008006" key="4">
    <source>
        <dbReference type="Google" id="ProtNLM"/>
    </source>
</evidence>
<dbReference type="EMBL" id="BJWG01000013">
    <property type="protein sequence ID" value="GEL95969.1"/>
    <property type="molecule type" value="Genomic_DNA"/>
</dbReference>
<feature type="region of interest" description="Disordered" evidence="1">
    <location>
        <begin position="1"/>
        <end position="37"/>
    </location>
</feature>
<dbReference type="RefSeq" id="WP_146843605.1">
    <property type="nucleotide sequence ID" value="NZ_BJWG01000013.1"/>
</dbReference>
<accession>A0A511JDW1</accession>
<evidence type="ECO:0000313" key="3">
    <source>
        <dbReference type="Proteomes" id="UP000321720"/>
    </source>
</evidence>
<dbReference type="Proteomes" id="UP000321720">
    <property type="component" value="Unassembled WGS sequence"/>
</dbReference>